<feature type="region of interest" description="Disordered" evidence="1">
    <location>
        <begin position="586"/>
        <end position="649"/>
    </location>
</feature>
<proteinExistence type="predicted"/>
<dbReference type="Pfam" id="PF01585">
    <property type="entry name" value="G-patch"/>
    <property type="match status" value="1"/>
</dbReference>
<reference evidence="3 4" key="2">
    <citation type="journal article" date="2014" name="J. Gen. Appl. Microbiol.">
        <title>The early diverging ascomycetous budding yeast Saitoella complicata has three histone deacetylases belonging to the Clr6, Hos2, and Rpd3 lineages.</title>
        <authorList>
            <person name="Nishida H."/>
            <person name="Matsumoto T."/>
            <person name="Kondo S."/>
            <person name="Hamamoto M."/>
            <person name="Yoshikawa H."/>
        </authorList>
    </citation>
    <scope>NUCLEOTIDE SEQUENCE [LARGE SCALE GENOMIC DNA]</scope>
    <source>
        <strain evidence="3 4">NRRL Y-17804</strain>
    </source>
</reference>
<dbReference type="InterPro" id="IPR000467">
    <property type="entry name" value="G_patch_dom"/>
</dbReference>
<dbReference type="PANTHER" id="PTHR13384:SF19">
    <property type="entry name" value="G PATCH DOMAIN-CONTAINING PROTEIN 1"/>
    <property type="match status" value="1"/>
</dbReference>
<protein>
    <recommendedName>
        <fullName evidence="2">G-patch domain-containing protein</fullName>
    </recommendedName>
</protein>
<keyword evidence="4" id="KW-1185">Reference proteome</keyword>
<evidence type="ECO:0000256" key="1">
    <source>
        <dbReference type="SAM" id="MobiDB-lite"/>
    </source>
</evidence>
<evidence type="ECO:0000259" key="2">
    <source>
        <dbReference type="PROSITE" id="PS50174"/>
    </source>
</evidence>
<feature type="region of interest" description="Disordered" evidence="1">
    <location>
        <begin position="202"/>
        <end position="228"/>
    </location>
</feature>
<dbReference type="Pfam" id="PF26093">
    <property type="entry name" value="HTH_TGH"/>
    <property type="match status" value="1"/>
</dbReference>
<feature type="domain" description="G-patch" evidence="2">
    <location>
        <begin position="142"/>
        <end position="202"/>
    </location>
</feature>
<gene>
    <name evidence="3" type="ORF">G7K_0879-t1</name>
</gene>
<reference evidence="3 4" key="3">
    <citation type="journal article" date="2015" name="Genome Announc.">
        <title>Draft Genome Sequence of the Archiascomycetous Yeast Saitoella complicata.</title>
        <authorList>
            <person name="Yamauchi K."/>
            <person name="Kondo S."/>
            <person name="Hamamoto M."/>
            <person name="Takahashi Y."/>
            <person name="Ogura Y."/>
            <person name="Hayashi T."/>
            <person name="Nishida H."/>
        </authorList>
    </citation>
    <scope>NUCLEOTIDE SEQUENCE [LARGE SCALE GENOMIC DNA]</scope>
    <source>
        <strain evidence="3 4">NRRL Y-17804</strain>
    </source>
</reference>
<accession>A0A0E9NA31</accession>
<dbReference type="GO" id="GO:0006397">
    <property type="term" value="P:mRNA processing"/>
    <property type="evidence" value="ECO:0007669"/>
    <property type="project" value="InterPro"/>
</dbReference>
<dbReference type="GO" id="GO:0003723">
    <property type="term" value="F:RNA binding"/>
    <property type="evidence" value="ECO:0007669"/>
    <property type="project" value="TreeGrafter"/>
</dbReference>
<dbReference type="OMA" id="MIQFVRK"/>
<feature type="compositionally biased region" description="Basic and acidic residues" evidence="1">
    <location>
        <begin position="586"/>
        <end position="634"/>
    </location>
</feature>
<dbReference type="EMBL" id="BACD03000005">
    <property type="protein sequence ID" value="GAO46653.1"/>
    <property type="molecule type" value="Genomic_DNA"/>
</dbReference>
<dbReference type="Pfam" id="PF07713">
    <property type="entry name" value="DUF1604"/>
    <property type="match status" value="1"/>
</dbReference>
<dbReference type="Proteomes" id="UP000033140">
    <property type="component" value="Unassembled WGS sequence"/>
</dbReference>
<dbReference type="PROSITE" id="PS50174">
    <property type="entry name" value="G_PATCH"/>
    <property type="match status" value="1"/>
</dbReference>
<dbReference type="STRING" id="698492.A0A0E9NA31"/>
<dbReference type="PANTHER" id="PTHR13384">
    <property type="entry name" value="G PATCH DOMAIN-CONTAINING PROTEIN 1"/>
    <property type="match status" value="1"/>
</dbReference>
<evidence type="ECO:0000313" key="3">
    <source>
        <dbReference type="EMBL" id="GAO46653.1"/>
    </source>
</evidence>
<name>A0A0E9NA31_SAICN</name>
<evidence type="ECO:0000313" key="4">
    <source>
        <dbReference type="Proteomes" id="UP000033140"/>
    </source>
</evidence>
<reference evidence="3 4" key="1">
    <citation type="journal article" date="2011" name="J. Gen. Appl. Microbiol.">
        <title>Draft genome sequencing of the enigmatic yeast Saitoella complicata.</title>
        <authorList>
            <person name="Nishida H."/>
            <person name="Hamamoto M."/>
            <person name="Sugiyama J."/>
        </authorList>
    </citation>
    <scope>NUCLEOTIDE SEQUENCE [LARGE SCALE GENOMIC DNA]</scope>
    <source>
        <strain evidence="3 4">NRRL Y-17804</strain>
    </source>
</reference>
<organism evidence="3 4">
    <name type="scientific">Saitoella complicata (strain BCRC 22490 / CBS 7301 / JCM 7358 / NBRC 10748 / NRRL Y-17804)</name>
    <dbReference type="NCBI Taxonomy" id="698492"/>
    <lineage>
        <taxon>Eukaryota</taxon>
        <taxon>Fungi</taxon>
        <taxon>Dikarya</taxon>
        <taxon>Ascomycota</taxon>
        <taxon>Taphrinomycotina</taxon>
        <taxon>Taphrinomycotina incertae sedis</taxon>
        <taxon>Saitoella</taxon>
    </lineage>
</organism>
<sequence>MYHRKRPRSPEGGSANPYIHFGTPLPPDPSTRDDGSYVPVWQQEARDERGRKRFHGAFTGGFSAGYFNTVGSKEGWSPSTFKSSRTERAKTTQRVEDFMDEEDLADLREAQEVSTKESFSGIGTEAELASRDLFDDIFAPKTQSIGTKLLKKMGWREGTGIGPRVTKAREEAAAGKTFAPKNTTLIAFDKKVGTQGLGYAASPGLVVPPPPPPVRETSSKPERQSGFGVGVLNELDGEEDEDPYTIIPKTRYDRVLGGEKKKAAVLKASGAVSAAARHAFIPKSKKVSTANATSSRRCHDSLPPLPGFVLVDTPLMNEKMFPPPSMPEGWEPKSVVRTANMPALPLSTAAAGQQLSARDRGALLGEAPLPGKSVFDFLTPEARARLVNVTGKTDLPQAMSEKQASALLWTPGNAVAKPSVDAETAIQALKGNFMPYAEDLAKQSRYRAWLEWCAKMRPEIPPDCALREIDEFTRVAIVFRPISGMMAKRFTSSTSSALSAETLENIEVLRQGGPVEKKVDTAEEAAKVGMYGMMTRKVEDWYPMRLLCKRFGVKDPHPGGPSAVPPKQAPDLVDKASVDRLLMDMPRQQREAVEEKQRKDQARRQAGAEEKRKAEEARELPSDRNKALEAERPAIDVFASIFGDDDDDD</sequence>
<comment type="caution">
    <text evidence="3">The sequence shown here is derived from an EMBL/GenBank/DDBJ whole genome shotgun (WGS) entry which is preliminary data.</text>
</comment>
<dbReference type="InterPro" id="IPR011666">
    <property type="entry name" value="DUF1604"/>
</dbReference>
<feature type="region of interest" description="Disordered" evidence="1">
    <location>
        <begin position="1"/>
        <end position="36"/>
    </location>
</feature>
<dbReference type="GO" id="GO:0005634">
    <property type="term" value="C:nucleus"/>
    <property type="evidence" value="ECO:0007669"/>
    <property type="project" value="TreeGrafter"/>
</dbReference>
<dbReference type="AlphaFoldDB" id="A0A0E9NA31"/>